<evidence type="ECO:0000313" key="2">
    <source>
        <dbReference type="EMBL" id="KAH3775876.1"/>
    </source>
</evidence>
<protein>
    <submittedName>
        <fullName evidence="2">Uncharacterized protein</fullName>
    </submittedName>
</protein>
<evidence type="ECO:0000313" key="3">
    <source>
        <dbReference type="Proteomes" id="UP000828390"/>
    </source>
</evidence>
<comment type="caution">
    <text evidence="2">The sequence shown here is derived from an EMBL/GenBank/DDBJ whole genome shotgun (WGS) entry which is preliminary data.</text>
</comment>
<feature type="region of interest" description="Disordered" evidence="1">
    <location>
        <begin position="51"/>
        <end position="74"/>
    </location>
</feature>
<organism evidence="2 3">
    <name type="scientific">Dreissena polymorpha</name>
    <name type="common">Zebra mussel</name>
    <name type="synonym">Mytilus polymorpha</name>
    <dbReference type="NCBI Taxonomy" id="45954"/>
    <lineage>
        <taxon>Eukaryota</taxon>
        <taxon>Metazoa</taxon>
        <taxon>Spiralia</taxon>
        <taxon>Lophotrochozoa</taxon>
        <taxon>Mollusca</taxon>
        <taxon>Bivalvia</taxon>
        <taxon>Autobranchia</taxon>
        <taxon>Heteroconchia</taxon>
        <taxon>Euheterodonta</taxon>
        <taxon>Imparidentia</taxon>
        <taxon>Neoheterodontei</taxon>
        <taxon>Myida</taxon>
        <taxon>Dreissenoidea</taxon>
        <taxon>Dreissenidae</taxon>
        <taxon>Dreissena</taxon>
    </lineage>
</organism>
<gene>
    <name evidence="2" type="ORF">DPMN_177286</name>
</gene>
<dbReference type="Proteomes" id="UP000828390">
    <property type="component" value="Unassembled WGS sequence"/>
</dbReference>
<keyword evidence="3" id="KW-1185">Reference proteome</keyword>
<proteinExistence type="predicted"/>
<dbReference type="EMBL" id="JAIWYP010000009">
    <property type="protein sequence ID" value="KAH3775876.1"/>
    <property type="molecule type" value="Genomic_DNA"/>
</dbReference>
<reference evidence="2" key="2">
    <citation type="submission" date="2020-11" db="EMBL/GenBank/DDBJ databases">
        <authorList>
            <person name="McCartney M.A."/>
            <person name="Auch B."/>
            <person name="Kono T."/>
            <person name="Mallez S."/>
            <person name="Becker A."/>
            <person name="Gohl D.M."/>
            <person name="Silverstein K.A.T."/>
            <person name="Koren S."/>
            <person name="Bechman K.B."/>
            <person name="Herman A."/>
            <person name="Abrahante J.E."/>
            <person name="Garbe J."/>
        </authorList>
    </citation>
    <scope>NUCLEOTIDE SEQUENCE</scope>
    <source>
        <strain evidence="2">Duluth1</strain>
        <tissue evidence="2">Whole animal</tissue>
    </source>
</reference>
<evidence type="ECO:0000256" key="1">
    <source>
        <dbReference type="SAM" id="MobiDB-lite"/>
    </source>
</evidence>
<reference evidence="2" key="1">
    <citation type="journal article" date="2019" name="bioRxiv">
        <title>The Genome of the Zebra Mussel, Dreissena polymorpha: A Resource for Invasive Species Research.</title>
        <authorList>
            <person name="McCartney M.A."/>
            <person name="Auch B."/>
            <person name="Kono T."/>
            <person name="Mallez S."/>
            <person name="Zhang Y."/>
            <person name="Obille A."/>
            <person name="Becker A."/>
            <person name="Abrahante J.E."/>
            <person name="Garbe J."/>
            <person name="Badalamenti J.P."/>
            <person name="Herman A."/>
            <person name="Mangelson H."/>
            <person name="Liachko I."/>
            <person name="Sullivan S."/>
            <person name="Sone E.D."/>
            <person name="Koren S."/>
            <person name="Silverstein K.A.T."/>
            <person name="Beckman K.B."/>
            <person name="Gohl D.M."/>
        </authorList>
    </citation>
    <scope>NUCLEOTIDE SEQUENCE</scope>
    <source>
        <strain evidence="2">Duluth1</strain>
        <tissue evidence="2">Whole animal</tissue>
    </source>
</reference>
<name>A0A9D4E9Y8_DREPO</name>
<dbReference type="AlphaFoldDB" id="A0A9D4E9Y8"/>
<accession>A0A9D4E9Y8</accession>
<sequence length="74" mass="7803">MNVAHLYIDCGIVDVLTERTLVQIDGMDVYQVFLKLVGLIVSLVCSSYSRTRSQATGSGETGAPPAALLSGTAE</sequence>